<evidence type="ECO:0000259" key="9">
    <source>
        <dbReference type="Pfam" id="PF07992"/>
    </source>
</evidence>
<comment type="similarity">
    <text evidence="2">Belongs to the class-I pyridine nucleotide-disulfide oxidoreductase family.</text>
</comment>
<keyword evidence="4" id="KW-0285">Flavoprotein</keyword>
<dbReference type="InterPro" id="IPR004099">
    <property type="entry name" value="Pyr_nucl-diS_OxRdtase_dimer"/>
</dbReference>
<dbReference type="InterPro" id="IPR036188">
    <property type="entry name" value="FAD/NAD-bd_sf"/>
</dbReference>
<dbReference type="PRINTS" id="PR00368">
    <property type="entry name" value="FADPNR"/>
</dbReference>
<organism evidence="10 11">
    <name type="scientific">Mesonia sediminis</name>
    <dbReference type="NCBI Taxonomy" id="1703946"/>
    <lineage>
        <taxon>Bacteria</taxon>
        <taxon>Pseudomonadati</taxon>
        <taxon>Bacteroidota</taxon>
        <taxon>Flavobacteriia</taxon>
        <taxon>Flavobacteriales</taxon>
        <taxon>Flavobacteriaceae</taxon>
        <taxon>Mesonia</taxon>
    </lineage>
</organism>
<accession>A0ABW5SFZ0</accession>
<feature type="domain" description="Pyridine nucleotide-disulphide oxidoreductase dimerisation" evidence="8">
    <location>
        <begin position="343"/>
        <end position="448"/>
    </location>
</feature>
<dbReference type="InterPro" id="IPR050151">
    <property type="entry name" value="Class-I_Pyr_Nuc-Dis_Oxidored"/>
</dbReference>
<evidence type="ECO:0000256" key="6">
    <source>
        <dbReference type="ARBA" id="ARBA00023027"/>
    </source>
</evidence>
<keyword evidence="10" id="KW-0560">Oxidoreductase</keyword>
<sequence>MGIKEYDVFVIGTGTAGKMAAKACAQAGKNVAIADNKAFGGTCALRGCDPKKVLMGLSEILDRSKQMQGKGVKSLPAINWEDLQSFKETFVDAVPMATEKDLRALGISMYHQSPYFLDEKSLSVEGKTVKAKKVVIATGNKPIQLEFTGWDLTLNSDEFLNLDKLPESMLFVGAGYIGVEFAHLAASLGVKVTLIEGAERPLSRFDKDLVASLVKAMEANGVRFIFNADVYKIEKLRKYFRVSAKQNDIEIEEKTEMVINTAGRIPSIDELNLDQGNVAYSKKGVAVNTHLQNTGNKNVYACGDVADSSGLPLTPLSSFEAELVIDQLLKNKKSSEIDYPNQPSVVFTHPQIAMVGLTEEEAKEKNLSFSVKCKTQLDWYNAKRENHGFYGFKTLVDKKTNQILGAHIIGPQAAEMINLFTLAMNLKLDTQALKKMVFSYPSWGNDIKSMI</sequence>
<reference evidence="11" key="1">
    <citation type="journal article" date="2019" name="Int. J. Syst. Evol. Microbiol.">
        <title>The Global Catalogue of Microorganisms (GCM) 10K type strain sequencing project: providing services to taxonomists for standard genome sequencing and annotation.</title>
        <authorList>
            <consortium name="The Broad Institute Genomics Platform"/>
            <consortium name="The Broad Institute Genome Sequencing Center for Infectious Disease"/>
            <person name="Wu L."/>
            <person name="Ma J."/>
        </authorList>
    </citation>
    <scope>NUCLEOTIDE SEQUENCE [LARGE SCALE GENOMIC DNA]</scope>
    <source>
        <strain evidence="11">KCTC 42255</strain>
    </source>
</reference>
<name>A0ABW5SFZ0_9FLAO</name>
<feature type="domain" description="FAD/NAD(P)-binding" evidence="9">
    <location>
        <begin position="6"/>
        <end position="310"/>
    </location>
</feature>
<evidence type="ECO:0000256" key="1">
    <source>
        <dbReference type="ARBA" id="ARBA00001974"/>
    </source>
</evidence>
<evidence type="ECO:0000256" key="5">
    <source>
        <dbReference type="ARBA" id="ARBA00022827"/>
    </source>
</evidence>
<dbReference type="Pfam" id="PF07992">
    <property type="entry name" value="Pyr_redox_2"/>
    <property type="match status" value="1"/>
</dbReference>
<protein>
    <recommendedName>
        <fullName evidence="3">Dihydrolipoyl dehydrogenase</fullName>
    </recommendedName>
    <alternativeName>
        <fullName evidence="7">Dihydrolipoamide dehydrogenase</fullName>
    </alternativeName>
</protein>
<evidence type="ECO:0000313" key="10">
    <source>
        <dbReference type="EMBL" id="MFD2698239.1"/>
    </source>
</evidence>
<evidence type="ECO:0000256" key="4">
    <source>
        <dbReference type="ARBA" id="ARBA00022630"/>
    </source>
</evidence>
<dbReference type="Gene3D" id="3.50.50.60">
    <property type="entry name" value="FAD/NAD(P)-binding domain"/>
    <property type="match status" value="2"/>
</dbReference>
<dbReference type="RefSeq" id="WP_379047484.1">
    <property type="nucleotide sequence ID" value="NZ_JBHULZ010000041.1"/>
</dbReference>
<dbReference type="PIRSF" id="PIRSF000350">
    <property type="entry name" value="Mercury_reductase_MerA"/>
    <property type="match status" value="1"/>
</dbReference>
<dbReference type="PANTHER" id="PTHR22912">
    <property type="entry name" value="DISULFIDE OXIDOREDUCTASE"/>
    <property type="match status" value="1"/>
</dbReference>
<dbReference type="PRINTS" id="PR00411">
    <property type="entry name" value="PNDRDTASEI"/>
</dbReference>
<evidence type="ECO:0000256" key="7">
    <source>
        <dbReference type="ARBA" id="ARBA00031281"/>
    </source>
</evidence>
<evidence type="ECO:0000259" key="8">
    <source>
        <dbReference type="Pfam" id="PF02852"/>
    </source>
</evidence>
<keyword evidence="5" id="KW-0274">FAD</keyword>
<keyword evidence="11" id="KW-1185">Reference proteome</keyword>
<dbReference type="GO" id="GO:0016491">
    <property type="term" value="F:oxidoreductase activity"/>
    <property type="evidence" value="ECO:0007669"/>
    <property type="project" value="UniProtKB-KW"/>
</dbReference>
<dbReference type="Proteomes" id="UP001597357">
    <property type="component" value="Unassembled WGS sequence"/>
</dbReference>
<dbReference type="Gene3D" id="3.30.390.30">
    <property type="match status" value="1"/>
</dbReference>
<dbReference type="SUPFAM" id="SSF55424">
    <property type="entry name" value="FAD/NAD-linked reductases, dimerisation (C-terminal) domain"/>
    <property type="match status" value="1"/>
</dbReference>
<keyword evidence="6" id="KW-0520">NAD</keyword>
<proteinExistence type="inferred from homology"/>
<evidence type="ECO:0000256" key="2">
    <source>
        <dbReference type="ARBA" id="ARBA00007532"/>
    </source>
</evidence>
<comment type="cofactor">
    <cofactor evidence="1">
        <name>FAD</name>
        <dbReference type="ChEBI" id="CHEBI:57692"/>
    </cofactor>
</comment>
<dbReference type="EMBL" id="JBHULZ010000041">
    <property type="protein sequence ID" value="MFD2698239.1"/>
    <property type="molecule type" value="Genomic_DNA"/>
</dbReference>
<dbReference type="SUPFAM" id="SSF51905">
    <property type="entry name" value="FAD/NAD(P)-binding domain"/>
    <property type="match status" value="1"/>
</dbReference>
<evidence type="ECO:0000256" key="3">
    <source>
        <dbReference type="ARBA" id="ARBA00016961"/>
    </source>
</evidence>
<dbReference type="InterPro" id="IPR023753">
    <property type="entry name" value="FAD/NAD-binding_dom"/>
</dbReference>
<dbReference type="InterPro" id="IPR016156">
    <property type="entry name" value="FAD/NAD-linked_Rdtase_dimer_sf"/>
</dbReference>
<gene>
    <name evidence="10" type="ORF">ACFSQ0_09570</name>
</gene>
<dbReference type="Pfam" id="PF02852">
    <property type="entry name" value="Pyr_redox_dim"/>
    <property type="match status" value="1"/>
</dbReference>
<dbReference type="InterPro" id="IPR001100">
    <property type="entry name" value="Pyr_nuc-diS_OxRdtase"/>
</dbReference>
<dbReference type="PANTHER" id="PTHR22912:SF217">
    <property type="entry name" value="DIHYDROLIPOYL DEHYDROGENASE"/>
    <property type="match status" value="1"/>
</dbReference>
<evidence type="ECO:0000313" key="11">
    <source>
        <dbReference type="Proteomes" id="UP001597357"/>
    </source>
</evidence>
<comment type="caution">
    <text evidence="10">The sequence shown here is derived from an EMBL/GenBank/DDBJ whole genome shotgun (WGS) entry which is preliminary data.</text>
</comment>